<keyword evidence="2" id="KW-1185">Reference proteome</keyword>
<reference evidence="1" key="1">
    <citation type="submission" date="2022-12" db="EMBL/GenBank/DDBJ databases">
        <title>Reference genome sequencing for broad-spectrum identification of bacterial and archaeal isolates by mass spectrometry.</title>
        <authorList>
            <person name="Sekiguchi Y."/>
            <person name="Tourlousse D.M."/>
        </authorList>
    </citation>
    <scope>NUCLEOTIDE SEQUENCE</scope>
    <source>
        <strain evidence="1">H2</strain>
    </source>
</reference>
<comment type="caution">
    <text evidence="1">The sequence shown here is derived from an EMBL/GenBank/DDBJ whole genome shotgun (WGS) entry which is preliminary data.</text>
</comment>
<accession>A0A9W6LDH8</accession>
<gene>
    <name evidence="1" type="ORF">GHYDROH2_32340</name>
</gene>
<evidence type="ECO:0000313" key="2">
    <source>
        <dbReference type="Proteomes" id="UP001144352"/>
    </source>
</evidence>
<name>A0A9W6LDH8_9BACT</name>
<proteinExistence type="predicted"/>
<dbReference type="AlphaFoldDB" id="A0A9W6LDH8"/>
<dbReference type="EMBL" id="BSDS01000002">
    <property type="protein sequence ID" value="GLI39733.1"/>
    <property type="molecule type" value="Genomic_DNA"/>
</dbReference>
<dbReference type="Proteomes" id="UP001144352">
    <property type="component" value="Unassembled WGS sequence"/>
</dbReference>
<dbReference type="RefSeq" id="WP_214184571.1">
    <property type="nucleotide sequence ID" value="NZ_BSDS01000002.1"/>
</dbReference>
<organism evidence="1 2">
    <name type="scientific">Geobacter hydrogenophilus</name>
    <dbReference type="NCBI Taxonomy" id="40983"/>
    <lineage>
        <taxon>Bacteria</taxon>
        <taxon>Pseudomonadati</taxon>
        <taxon>Thermodesulfobacteriota</taxon>
        <taxon>Desulfuromonadia</taxon>
        <taxon>Geobacterales</taxon>
        <taxon>Geobacteraceae</taxon>
        <taxon>Geobacter</taxon>
    </lineage>
</organism>
<sequence>MLYFVKEKTIHTFPVSKRCTVQREKEQLRDTIPSDVEQCPYCMHSWPGEEE</sequence>
<evidence type="ECO:0000313" key="1">
    <source>
        <dbReference type="EMBL" id="GLI39733.1"/>
    </source>
</evidence>
<protein>
    <submittedName>
        <fullName evidence="1">Uncharacterized protein</fullName>
    </submittedName>
</protein>